<organism evidence="1 2">
    <name type="scientific">Amycolatopsis tolypomycina</name>
    <dbReference type="NCBI Taxonomy" id="208445"/>
    <lineage>
        <taxon>Bacteria</taxon>
        <taxon>Bacillati</taxon>
        <taxon>Actinomycetota</taxon>
        <taxon>Actinomycetes</taxon>
        <taxon>Pseudonocardiales</taxon>
        <taxon>Pseudonocardiaceae</taxon>
        <taxon>Amycolatopsis</taxon>
    </lineage>
</organism>
<reference evidence="2" key="1">
    <citation type="submission" date="2016-10" db="EMBL/GenBank/DDBJ databases">
        <authorList>
            <person name="Varghese N."/>
            <person name="Submissions S."/>
        </authorList>
    </citation>
    <scope>NUCLEOTIDE SEQUENCE [LARGE SCALE GENOMIC DNA]</scope>
    <source>
        <strain evidence="2">DSM 44544</strain>
    </source>
</reference>
<dbReference type="AlphaFoldDB" id="A0A1H4T2G9"/>
<protein>
    <submittedName>
        <fullName evidence="1">Uncharacterized protein</fullName>
    </submittedName>
</protein>
<name>A0A1H4T2G9_9PSEU</name>
<dbReference type="Proteomes" id="UP000199622">
    <property type="component" value="Unassembled WGS sequence"/>
</dbReference>
<evidence type="ECO:0000313" key="2">
    <source>
        <dbReference type="Proteomes" id="UP000199622"/>
    </source>
</evidence>
<sequence>MMSVIETAAVQQVPADGGVLAPLDLFRSVSPTSCATTVEGAELTAQLARMAGAHRAAAHWAERAVDLVRGFGGNAVADSGVACAPSGSVAVTDLIAARTAHC</sequence>
<dbReference type="EMBL" id="FNSO01000004">
    <property type="protein sequence ID" value="SEC50616.1"/>
    <property type="molecule type" value="Genomic_DNA"/>
</dbReference>
<keyword evidence="2" id="KW-1185">Reference proteome</keyword>
<gene>
    <name evidence="1" type="ORF">SAMN04489727_4002</name>
</gene>
<proteinExistence type="predicted"/>
<evidence type="ECO:0000313" key="1">
    <source>
        <dbReference type="EMBL" id="SEC50616.1"/>
    </source>
</evidence>
<accession>A0A1H4T2G9</accession>
<dbReference type="STRING" id="208445.SAMN04489727_4002"/>